<dbReference type="GO" id="GO:0005737">
    <property type="term" value="C:cytoplasm"/>
    <property type="evidence" value="ECO:0007669"/>
    <property type="project" value="UniProtKB-SubCell"/>
</dbReference>
<accession>A0A8C2FUT4</accession>
<dbReference type="SUPFAM" id="SSF48371">
    <property type="entry name" value="ARM repeat"/>
    <property type="match status" value="1"/>
</dbReference>
<evidence type="ECO:0000256" key="1">
    <source>
        <dbReference type="ARBA" id="ARBA00004123"/>
    </source>
</evidence>
<evidence type="ECO:0000256" key="13">
    <source>
        <dbReference type="SAM" id="MobiDB-lite"/>
    </source>
</evidence>
<evidence type="ECO:0000256" key="12">
    <source>
        <dbReference type="ARBA" id="ARBA00080641"/>
    </source>
</evidence>
<dbReference type="PROSITE" id="PS50166">
    <property type="entry name" value="IMPORTIN_B_NT"/>
    <property type="match status" value="1"/>
</dbReference>
<dbReference type="InterPro" id="IPR016024">
    <property type="entry name" value="ARM-type_fold"/>
</dbReference>
<evidence type="ECO:0000256" key="3">
    <source>
        <dbReference type="ARBA" id="ARBA00022448"/>
    </source>
</evidence>
<evidence type="ECO:0000256" key="8">
    <source>
        <dbReference type="ARBA" id="ARBA00023242"/>
    </source>
</evidence>
<keyword evidence="3" id="KW-0813">Transport</keyword>
<dbReference type="SMART" id="SM00913">
    <property type="entry name" value="IBN_N"/>
    <property type="match status" value="1"/>
</dbReference>
<name>A0A8C2FUT4_CYPCA</name>
<evidence type="ECO:0000256" key="11">
    <source>
        <dbReference type="ARBA" id="ARBA00076938"/>
    </source>
</evidence>
<dbReference type="InterPro" id="IPR040122">
    <property type="entry name" value="Importin_beta"/>
</dbReference>
<evidence type="ECO:0000256" key="9">
    <source>
        <dbReference type="ARBA" id="ARBA00038423"/>
    </source>
</evidence>
<evidence type="ECO:0000259" key="14">
    <source>
        <dbReference type="PROSITE" id="PS50166"/>
    </source>
</evidence>
<keyword evidence="7" id="KW-0007">Acetylation</keyword>
<dbReference type="GO" id="GO:0031981">
    <property type="term" value="C:nuclear lumen"/>
    <property type="evidence" value="ECO:0007669"/>
    <property type="project" value="UniProtKB-ARBA"/>
</dbReference>
<comment type="subcellular location">
    <subcellularLocation>
        <location evidence="2">Cytoplasm</location>
    </subcellularLocation>
    <subcellularLocation>
        <location evidence="1">Nucleus</location>
    </subcellularLocation>
</comment>
<sequence length="873" mass="99088">MECQWKPDEQGLQQILQLLKESQSPDTSTQRSVQQKLEQLNQYPDFNNYLIFVLTKLKTEDEPTRSLSGLILKNNVKSHYQNFPNGVSDFIKNECLQNIGDSSPLIRATVGILITTIASKGELQNWPELLPKLCLLLDSEDYNTCEGAFGALQKICEDSAEILDSDMLDRPLNVMIPKFLQFFKHNSPKIRSHAIACVNQFIISRTQALMLHIDPFIENLFALAGDEEPEVRKNVCRALVMLLEVRLDRLLPHMHNIIEYMLQRTQDQDENVALEACEFWLTLAEQPVCKEVLSGHLPKLIPVLVNGMKYSEIDIILLKGDVEEDEAIPDNEQDIRPRFHRSRTVAQQHEGGDSIEEEEDDEDDLDDDETISDWNLRKCSAAALDVLANVFRDDLLLHILPLLKELLFHQEWLIKESGILVLGAIAEGCMQGMIPYLPELIPHLVQCLSDKKALVRSITCWTLSRYAHWVVSQPPDIYLKPLMTELLKRILDSNKRVQEAACSAFATLEEEACTELVPYLAFILDTLVFAFSKYQHKNLLILYDAIGTLADSVGHHLNKPSRDRMLHTNTICLSSVATALQSGFLPYCEPVYQRCVNLVQKTLAQAVLHQSQPEFYEAPDKDFMIVALDLLSGLAEGLGGNIEQLVARSNILTLMYQCMQDKMPEVRQSSFALLGDLTKACFQHVKPCIANFMPILGTNLNPELISVCNNATWAIGEISIQMGSEMQPYVPMVLQQLVEIINRPNTPKTLLENTAITIGRLGYVCPQEVAPMLQQFIRPWCTSLRNIRDNEEKDSAFRGICTMITVNPGGVVQDFIFFCDAVASWMNPKDDLREMFYKILHGFKNQVGDENWRRFSDQFPLALKERLAAFYGV</sequence>
<proteinExistence type="inferred from homology"/>
<dbReference type="FunFam" id="1.25.10.10:FF:000028">
    <property type="entry name" value="Transportin-1 isoform 1"/>
    <property type="match status" value="1"/>
</dbReference>
<evidence type="ECO:0000256" key="2">
    <source>
        <dbReference type="ARBA" id="ARBA00004496"/>
    </source>
</evidence>
<dbReference type="Pfam" id="PF13513">
    <property type="entry name" value="HEAT_EZ"/>
    <property type="match status" value="1"/>
</dbReference>
<comment type="similarity">
    <text evidence="9">Belongs to the importin beta family. Importin beta-2 subfamily.</text>
</comment>
<dbReference type="InterPro" id="IPR001494">
    <property type="entry name" value="Importin-beta_N"/>
</dbReference>
<dbReference type="AlphaFoldDB" id="A0A8C2FUT4"/>
<dbReference type="InterPro" id="IPR000357">
    <property type="entry name" value="HEAT"/>
</dbReference>
<evidence type="ECO:0000313" key="16">
    <source>
        <dbReference type="Proteomes" id="UP000694701"/>
    </source>
</evidence>
<evidence type="ECO:0000256" key="10">
    <source>
        <dbReference type="ARBA" id="ARBA00067327"/>
    </source>
</evidence>
<keyword evidence="8" id="KW-0539">Nucleus</keyword>
<evidence type="ECO:0000313" key="15">
    <source>
        <dbReference type="Ensembl" id="ENSCCRP00020061732.1"/>
    </source>
</evidence>
<keyword evidence="6" id="KW-0653">Protein transport</keyword>
<organism evidence="15 16">
    <name type="scientific">Cyprinus carpio</name>
    <name type="common">Common carp</name>
    <dbReference type="NCBI Taxonomy" id="7962"/>
    <lineage>
        <taxon>Eukaryota</taxon>
        <taxon>Metazoa</taxon>
        <taxon>Chordata</taxon>
        <taxon>Craniata</taxon>
        <taxon>Vertebrata</taxon>
        <taxon>Euteleostomi</taxon>
        <taxon>Actinopterygii</taxon>
        <taxon>Neopterygii</taxon>
        <taxon>Teleostei</taxon>
        <taxon>Ostariophysi</taxon>
        <taxon>Cypriniformes</taxon>
        <taxon>Cyprinidae</taxon>
        <taxon>Cyprininae</taxon>
        <taxon>Cyprinus</taxon>
    </lineage>
</organism>
<feature type="compositionally biased region" description="Acidic residues" evidence="13">
    <location>
        <begin position="353"/>
        <end position="368"/>
    </location>
</feature>
<dbReference type="Pfam" id="PF03810">
    <property type="entry name" value="IBN_N"/>
    <property type="match status" value="1"/>
</dbReference>
<dbReference type="Pfam" id="PF25574">
    <property type="entry name" value="TPR_IMB1"/>
    <property type="match status" value="1"/>
</dbReference>
<evidence type="ECO:0000256" key="6">
    <source>
        <dbReference type="ARBA" id="ARBA00022927"/>
    </source>
</evidence>
<evidence type="ECO:0000256" key="4">
    <source>
        <dbReference type="ARBA" id="ARBA00022490"/>
    </source>
</evidence>
<dbReference type="Proteomes" id="UP000694701">
    <property type="component" value="Unplaced"/>
</dbReference>
<evidence type="ECO:0000256" key="5">
    <source>
        <dbReference type="ARBA" id="ARBA00022737"/>
    </source>
</evidence>
<reference evidence="15" key="1">
    <citation type="submission" date="2025-08" db="UniProtKB">
        <authorList>
            <consortium name="Ensembl"/>
        </authorList>
    </citation>
    <scope>IDENTIFICATION</scope>
</reference>
<feature type="domain" description="Importin N-terminal" evidence="14">
    <location>
        <begin position="33"/>
        <end position="101"/>
    </location>
</feature>
<feature type="region of interest" description="Disordered" evidence="13">
    <location>
        <begin position="339"/>
        <end position="368"/>
    </location>
</feature>
<keyword evidence="4" id="KW-0963">Cytoplasm</keyword>
<dbReference type="PANTHER" id="PTHR10527">
    <property type="entry name" value="IMPORTIN BETA"/>
    <property type="match status" value="1"/>
</dbReference>
<dbReference type="Gene3D" id="1.25.10.10">
    <property type="entry name" value="Leucine-rich Repeat Variant"/>
    <property type="match status" value="2"/>
</dbReference>
<protein>
    <recommendedName>
        <fullName evidence="10">Transportin-1</fullName>
    </recommendedName>
    <alternativeName>
        <fullName evidence="11">Importin beta-2</fullName>
    </alternativeName>
    <alternativeName>
        <fullName evidence="12">Karyopherin beta-2</fullName>
    </alternativeName>
</protein>
<keyword evidence="5" id="KW-0677">Repeat</keyword>
<dbReference type="GO" id="GO:0031267">
    <property type="term" value="F:small GTPase binding"/>
    <property type="evidence" value="ECO:0007669"/>
    <property type="project" value="InterPro"/>
</dbReference>
<evidence type="ECO:0000256" key="7">
    <source>
        <dbReference type="ARBA" id="ARBA00022990"/>
    </source>
</evidence>
<dbReference type="GO" id="GO:0006606">
    <property type="term" value="P:protein import into nucleus"/>
    <property type="evidence" value="ECO:0007669"/>
    <property type="project" value="InterPro"/>
</dbReference>
<dbReference type="Pfam" id="PF02985">
    <property type="entry name" value="HEAT"/>
    <property type="match status" value="1"/>
</dbReference>
<dbReference type="InterPro" id="IPR058584">
    <property type="entry name" value="IMB1_TNPO1-like_TPR"/>
</dbReference>
<dbReference type="Ensembl" id="ENSCCRT00020067967.1">
    <property type="protein sequence ID" value="ENSCCRP00020061732.1"/>
    <property type="gene ID" value="ENSCCRG00020022615.1"/>
</dbReference>
<dbReference type="InterPro" id="IPR011989">
    <property type="entry name" value="ARM-like"/>
</dbReference>